<organism evidence="3 4">
    <name type="scientific">Phtheirospermum japonicum</name>
    <dbReference type="NCBI Taxonomy" id="374723"/>
    <lineage>
        <taxon>Eukaryota</taxon>
        <taxon>Viridiplantae</taxon>
        <taxon>Streptophyta</taxon>
        <taxon>Embryophyta</taxon>
        <taxon>Tracheophyta</taxon>
        <taxon>Spermatophyta</taxon>
        <taxon>Magnoliopsida</taxon>
        <taxon>eudicotyledons</taxon>
        <taxon>Gunneridae</taxon>
        <taxon>Pentapetalae</taxon>
        <taxon>asterids</taxon>
        <taxon>lamiids</taxon>
        <taxon>Lamiales</taxon>
        <taxon>Orobanchaceae</taxon>
        <taxon>Orobanchaceae incertae sedis</taxon>
        <taxon>Phtheirospermum</taxon>
    </lineage>
</organism>
<evidence type="ECO:0000313" key="4">
    <source>
        <dbReference type="Proteomes" id="UP000653305"/>
    </source>
</evidence>
<feature type="region of interest" description="Disordered" evidence="2">
    <location>
        <begin position="1"/>
        <end position="39"/>
    </location>
</feature>
<dbReference type="GO" id="GO:0003677">
    <property type="term" value="F:DNA binding"/>
    <property type="evidence" value="ECO:0007669"/>
    <property type="project" value="InterPro"/>
</dbReference>
<evidence type="ECO:0000256" key="1">
    <source>
        <dbReference type="ARBA" id="ARBA00022990"/>
    </source>
</evidence>
<dbReference type="GO" id="GO:0030527">
    <property type="term" value="F:structural constituent of chromatin"/>
    <property type="evidence" value="ECO:0007669"/>
    <property type="project" value="InterPro"/>
</dbReference>
<keyword evidence="4" id="KW-1185">Reference proteome</keyword>
<proteinExistence type="predicted"/>
<evidence type="ECO:0000313" key="3">
    <source>
        <dbReference type="EMBL" id="GFQ08726.1"/>
    </source>
</evidence>
<dbReference type="InterPro" id="IPR000164">
    <property type="entry name" value="Histone_H3/CENP-A"/>
</dbReference>
<name>A0A830DPW9_9LAMI</name>
<gene>
    <name evidence="3" type="ORF">PHJA_003016600</name>
</gene>
<dbReference type="GO" id="GO:0000786">
    <property type="term" value="C:nucleosome"/>
    <property type="evidence" value="ECO:0007669"/>
    <property type="project" value="InterPro"/>
</dbReference>
<keyword evidence="1" id="KW-0007">Acetylation</keyword>
<dbReference type="Proteomes" id="UP000653305">
    <property type="component" value="Unassembled WGS sequence"/>
</dbReference>
<dbReference type="EMBL" id="BMAC01009006">
    <property type="protein sequence ID" value="GFQ08726.1"/>
    <property type="molecule type" value="Genomic_DNA"/>
</dbReference>
<accession>A0A830DPW9</accession>
<dbReference type="OrthoDB" id="672793at2759"/>
<protein>
    <submittedName>
        <fullName evidence="3">14 kDa zinc-binding protein</fullName>
    </submittedName>
</protein>
<feature type="non-terminal residue" evidence="3">
    <location>
        <position position="1"/>
    </location>
</feature>
<feature type="compositionally biased region" description="Basic residues" evidence="2">
    <location>
        <begin position="1"/>
        <end position="12"/>
    </location>
</feature>
<evidence type="ECO:0000256" key="2">
    <source>
        <dbReference type="SAM" id="MobiDB-lite"/>
    </source>
</evidence>
<dbReference type="AlphaFoldDB" id="A0A830DPW9"/>
<reference evidence="3" key="1">
    <citation type="submission" date="2020-07" db="EMBL/GenBank/DDBJ databases">
        <title>Ethylene signaling mediates host invasion by parasitic plants.</title>
        <authorList>
            <person name="Yoshida S."/>
        </authorList>
    </citation>
    <scope>NUCLEOTIDE SEQUENCE</scope>
    <source>
        <strain evidence="3">Okayama</strain>
    </source>
</reference>
<dbReference type="PROSITE" id="PS00322">
    <property type="entry name" value="HISTONE_H3_1"/>
    <property type="match status" value="1"/>
</dbReference>
<comment type="caution">
    <text evidence="3">The sequence shown here is derived from an EMBL/GenBank/DDBJ whole genome shotgun (WGS) entry which is preliminary data.</text>
</comment>
<sequence length="102" mass="11495">TARKPNRGKAPRKQLATRAARKSTPTTHRGSSWRLGRRGNLLRRMEASRSPIASSQGQFTPFTKILNKQISANIVYEDDKAEVRHCEILGHLLYTAKLVAKQ</sequence>